<evidence type="ECO:0000256" key="1">
    <source>
        <dbReference type="SAM" id="MobiDB-lite"/>
    </source>
</evidence>
<evidence type="ECO:0000313" key="2">
    <source>
        <dbReference type="EMBL" id="QOV87645.1"/>
    </source>
</evidence>
<proteinExistence type="predicted"/>
<organism evidence="2 3">
    <name type="scientific">Humisphaera borealis</name>
    <dbReference type="NCBI Taxonomy" id="2807512"/>
    <lineage>
        <taxon>Bacteria</taxon>
        <taxon>Pseudomonadati</taxon>
        <taxon>Planctomycetota</taxon>
        <taxon>Phycisphaerae</taxon>
        <taxon>Tepidisphaerales</taxon>
        <taxon>Tepidisphaeraceae</taxon>
        <taxon>Humisphaera</taxon>
    </lineage>
</organism>
<protein>
    <submittedName>
        <fullName evidence="2">Uncharacterized protein</fullName>
    </submittedName>
</protein>
<reference evidence="2 3" key="1">
    <citation type="submission" date="2020-10" db="EMBL/GenBank/DDBJ databases">
        <title>Wide distribution of Phycisphaera-like planctomycetes from WD2101 soil group in peatlands and genome analysis of the first cultivated representative.</title>
        <authorList>
            <person name="Dedysh S.N."/>
            <person name="Beletsky A.V."/>
            <person name="Ivanova A."/>
            <person name="Kulichevskaya I.S."/>
            <person name="Suzina N.E."/>
            <person name="Philippov D.A."/>
            <person name="Rakitin A.L."/>
            <person name="Mardanov A.V."/>
            <person name="Ravin N.V."/>
        </authorList>
    </citation>
    <scope>NUCLEOTIDE SEQUENCE [LARGE SCALE GENOMIC DNA]</scope>
    <source>
        <strain evidence="2 3">M1803</strain>
    </source>
</reference>
<evidence type="ECO:0000313" key="3">
    <source>
        <dbReference type="Proteomes" id="UP000593765"/>
    </source>
</evidence>
<dbReference type="RefSeq" id="WP_206290554.1">
    <property type="nucleotide sequence ID" value="NZ_CP063458.1"/>
</dbReference>
<dbReference type="AlphaFoldDB" id="A0A7M2WQ43"/>
<accession>A0A7M2WQ43</accession>
<sequence length="89" mass="9513">MDWTDSRDAGLATEVAELRGGCIVADRGEVALGDEGSRAAPLRSGPPGSRPPSKVALAAGDPGEPDNRRERRRRFFGDDAGDFAWSNWS</sequence>
<dbReference type="EMBL" id="CP063458">
    <property type="protein sequence ID" value="QOV87645.1"/>
    <property type="molecule type" value="Genomic_DNA"/>
</dbReference>
<dbReference type="KEGG" id="hbs:IPV69_15265"/>
<feature type="compositionally biased region" description="Low complexity" evidence="1">
    <location>
        <begin position="43"/>
        <end position="53"/>
    </location>
</feature>
<feature type="region of interest" description="Disordered" evidence="1">
    <location>
        <begin position="33"/>
        <end position="70"/>
    </location>
</feature>
<dbReference type="Proteomes" id="UP000593765">
    <property type="component" value="Chromosome"/>
</dbReference>
<gene>
    <name evidence="2" type="ORF">IPV69_15265</name>
</gene>
<name>A0A7M2WQ43_9BACT</name>
<keyword evidence="3" id="KW-1185">Reference proteome</keyword>